<accession>A0ABQ2D2T4</accession>
<evidence type="ECO:0000256" key="5">
    <source>
        <dbReference type="ARBA" id="ARBA00022989"/>
    </source>
</evidence>
<dbReference type="PANTHER" id="PTHR43005:SF1">
    <property type="entry name" value="SPERMIDINE_PUTRESCINE TRANSPORT SYSTEM PERMEASE PROTEIN"/>
    <property type="match status" value="1"/>
</dbReference>
<evidence type="ECO:0000259" key="8">
    <source>
        <dbReference type="PROSITE" id="PS50928"/>
    </source>
</evidence>
<proteinExistence type="inferred from homology"/>
<comment type="caution">
    <text evidence="9">The sequence shown here is derived from an EMBL/GenBank/DDBJ whole genome shotgun (WGS) entry which is preliminary data.</text>
</comment>
<keyword evidence="3" id="KW-1003">Cell membrane</keyword>
<feature type="transmembrane region" description="Helical" evidence="7">
    <location>
        <begin position="283"/>
        <end position="305"/>
    </location>
</feature>
<feature type="transmembrane region" description="Helical" evidence="7">
    <location>
        <begin position="219"/>
        <end position="238"/>
    </location>
</feature>
<dbReference type="Pfam" id="PF00528">
    <property type="entry name" value="BPD_transp_1"/>
    <property type="match status" value="1"/>
</dbReference>
<dbReference type="Gene3D" id="1.10.3720.10">
    <property type="entry name" value="MetI-like"/>
    <property type="match status" value="1"/>
</dbReference>
<evidence type="ECO:0000256" key="2">
    <source>
        <dbReference type="ARBA" id="ARBA00022448"/>
    </source>
</evidence>
<evidence type="ECO:0000313" key="10">
    <source>
        <dbReference type="Proteomes" id="UP000632222"/>
    </source>
</evidence>
<keyword evidence="10" id="KW-1185">Reference proteome</keyword>
<dbReference type="Proteomes" id="UP000632222">
    <property type="component" value="Unassembled WGS sequence"/>
</dbReference>
<dbReference type="InterPro" id="IPR035906">
    <property type="entry name" value="MetI-like_sf"/>
</dbReference>
<comment type="similarity">
    <text evidence="7">Belongs to the binding-protein-dependent transport system permease family.</text>
</comment>
<gene>
    <name evidence="9" type="ORF">GCM10008938_32320</name>
</gene>
<evidence type="ECO:0000256" key="6">
    <source>
        <dbReference type="ARBA" id="ARBA00023136"/>
    </source>
</evidence>
<dbReference type="CDD" id="cd06261">
    <property type="entry name" value="TM_PBP2"/>
    <property type="match status" value="1"/>
</dbReference>
<evidence type="ECO:0000313" key="9">
    <source>
        <dbReference type="EMBL" id="GGJ43559.1"/>
    </source>
</evidence>
<feature type="domain" description="ABC transmembrane type-1" evidence="8">
    <location>
        <begin position="84"/>
        <end position="300"/>
    </location>
</feature>
<keyword evidence="5 7" id="KW-1133">Transmembrane helix</keyword>
<comment type="subcellular location">
    <subcellularLocation>
        <location evidence="1 7">Cell membrane</location>
        <topology evidence="1 7">Multi-pass membrane protein</topology>
    </subcellularLocation>
</comment>
<evidence type="ECO:0000256" key="4">
    <source>
        <dbReference type="ARBA" id="ARBA00022692"/>
    </source>
</evidence>
<dbReference type="SUPFAM" id="SSF161098">
    <property type="entry name" value="MetI-like"/>
    <property type="match status" value="1"/>
</dbReference>
<evidence type="ECO:0000256" key="7">
    <source>
        <dbReference type="RuleBase" id="RU363032"/>
    </source>
</evidence>
<dbReference type="EMBL" id="BMOD01000013">
    <property type="protein sequence ID" value="GGJ43559.1"/>
    <property type="molecule type" value="Genomic_DNA"/>
</dbReference>
<feature type="transmembrane region" description="Helical" evidence="7">
    <location>
        <begin position="173"/>
        <end position="198"/>
    </location>
</feature>
<evidence type="ECO:0000256" key="1">
    <source>
        <dbReference type="ARBA" id="ARBA00004651"/>
    </source>
</evidence>
<reference evidence="10" key="1">
    <citation type="journal article" date="2019" name="Int. J. Syst. Evol. Microbiol.">
        <title>The Global Catalogue of Microorganisms (GCM) 10K type strain sequencing project: providing services to taxonomists for standard genome sequencing and annotation.</title>
        <authorList>
            <consortium name="The Broad Institute Genomics Platform"/>
            <consortium name="The Broad Institute Genome Sequencing Center for Infectious Disease"/>
            <person name="Wu L."/>
            <person name="Ma J."/>
        </authorList>
    </citation>
    <scope>NUCLEOTIDE SEQUENCE [LARGE SCALE GENOMIC DNA]</scope>
    <source>
        <strain evidence="10">JCM 14370</strain>
    </source>
</reference>
<dbReference type="InterPro" id="IPR000515">
    <property type="entry name" value="MetI-like"/>
</dbReference>
<feature type="transmembrane region" description="Helical" evidence="7">
    <location>
        <begin position="24"/>
        <end position="49"/>
    </location>
</feature>
<keyword evidence="4 7" id="KW-0812">Transmembrane</keyword>
<organism evidence="9 10">
    <name type="scientific">Deinococcus roseus</name>
    <dbReference type="NCBI Taxonomy" id="392414"/>
    <lineage>
        <taxon>Bacteria</taxon>
        <taxon>Thermotogati</taxon>
        <taxon>Deinococcota</taxon>
        <taxon>Deinococci</taxon>
        <taxon>Deinococcales</taxon>
        <taxon>Deinococcaceae</taxon>
        <taxon>Deinococcus</taxon>
    </lineage>
</organism>
<dbReference type="PANTHER" id="PTHR43005">
    <property type="entry name" value="BLR7065 PROTEIN"/>
    <property type="match status" value="1"/>
</dbReference>
<dbReference type="RefSeq" id="WP_229684847.1">
    <property type="nucleotide sequence ID" value="NZ_BMOD01000013.1"/>
</dbReference>
<evidence type="ECO:0000256" key="3">
    <source>
        <dbReference type="ARBA" id="ARBA00022475"/>
    </source>
</evidence>
<keyword evidence="6 7" id="KW-0472">Membrane</keyword>
<sequence length="310" mass="34730">MVSRGGQTHTRPRKPRRGLSDQNYVLMLLLPAAIFIGIFMLYPLGILVYNSFQHIKLTNPDSSTFAGLQNYLELFSSSRVRTSVGRTLQYTAVTLLAEFLLGFTSALLFSFLGRKSDLMRTVFLFPLMISPLVGGILWRFMLIDNFGIVNWVLYWMHLIKTPNDINWLSSPDLAIYSVTLPDVWLTTCFVSMILYAGLQNIPVELKEAANIDGASPLQVFMHIILPLLRPVIAVVLILRGIDAARTFDIIWVMTGGGPQFSTDVLSLQIYREMVRYGDLGSSSATATLFLVGLLIASLTLFFSIWKPGKH</sequence>
<keyword evidence="2 7" id="KW-0813">Transport</keyword>
<dbReference type="PROSITE" id="PS50928">
    <property type="entry name" value="ABC_TM1"/>
    <property type="match status" value="1"/>
</dbReference>
<protein>
    <submittedName>
        <fullName evidence="9">Sugar ABC transporter permease</fullName>
    </submittedName>
</protein>
<feature type="transmembrane region" description="Helical" evidence="7">
    <location>
        <begin position="124"/>
        <end position="153"/>
    </location>
</feature>
<name>A0ABQ2D2T4_9DEIO</name>
<feature type="transmembrane region" description="Helical" evidence="7">
    <location>
        <begin position="88"/>
        <end position="112"/>
    </location>
</feature>